<comment type="caution">
    <text evidence="2">The sequence shown here is derived from an EMBL/GenBank/DDBJ whole genome shotgun (WGS) entry which is preliminary data.</text>
</comment>
<name>T1B1F6_9ZZZZ</name>
<feature type="transmembrane region" description="Helical" evidence="1">
    <location>
        <begin position="15"/>
        <end position="48"/>
    </location>
</feature>
<evidence type="ECO:0000256" key="1">
    <source>
        <dbReference type="SAM" id="Phobius"/>
    </source>
</evidence>
<accession>T1B1F6</accession>
<keyword evidence="1" id="KW-1133">Transmembrane helix</keyword>
<organism evidence="2">
    <name type="scientific">mine drainage metagenome</name>
    <dbReference type="NCBI Taxonomy" id="410659"/>
    <lineage>
        <taxon>unclassified sequences</taxon>
        <taxon>metagenomes</taxon>
        <taxon>ecological metagenomes</taxon>
    </lineage>
</organism>
<proteinExistence type="predicted"/>
<protein>
    <submittedName>
        <fullName evidence="2">Phosphatidylserine decarboxylase</fullName>
    </submittedName>
</protein>
<gene>
    <name evidence="2" type="ORF">B1A_14501</name>
</gene>
<sequence length="66" mass="7548">MNPNYPHPLIAREGWPYLAGIALVSLSVEWGLGFLWAIPFWVLTLFVLQFFRDPPRGVPVGERLIL</sequence>
<evidence type="ECO:0000313" key="2">
    <source>
        <dbReference type="EMBL" id="EQD46714.1"/>
    </source>
</evidence>
<dbReference type="EMBL" id="AUZX01010644">
    <property type="protein sequence ID" value="EQD46714.1"/>
    <property type="molecule type" value="Genomic_DNA"/>
</dbReference>
<keyword evidence="1" id="KW-0812">Transmembrane</keyword>
<reference evidence="2" key="2">
    <citation type="journal article" date="2014" name="ISME J.">
        <title>Microbial stratification in low pH oxic and suboxic macroscopic growths along an acid mine drainage.</title>
        <authorList>
            <person name="Mendez-Garcia C."/>
            <person name="Mesa V."/>
            <person name="Sprenger R.R."/>
            <person name="Richter M."/>
            <person name="Diez M.S."/>
            <person name="Solano J."/>
            <person name="Bargiela R."/>
            <person name="Golyshina O.V."/>
            <person name="Manteca A."/>
            <person name="Ramos J.L."/>
            <person name="Gallego J.R."/>
            <person name="Llorente I."/>
            <person name="Martins Dos Santos V.A."/>
            <person name="Jensen O.N."/>
            <person name="Pelaez A.I."/>
            <person name="Sanchez J."/>
            <person name="Ferrer M."/>
        </authorList>
    </citation>
    <scope>NUCLEOTIDE SEQUENCE</scope>
</reference>
<reference evidence="2" key="1">
    <citation type="submission" date="2013-08" db="EMBL/GenBank/DDBJ databases">
        <authorList>
            <person name="Mendez C."/>
            <person name="Richter M."/>
            <person name="Ferrer M."/>
            <person name="Sanchez J."/>
        </authorList>
    </citation>
    <scope>NUCLEOTIDE SEQUENCE</scope>
</reference>
<dbReference type="AlphaFoldDB" id="T1B1F6"/>
<feature type="non-terminal residue" evidence="2">
    <location>
        <position position="66"/>
    </location>
</feature>
<keyword evidence="1" id="KW-0472">Membrane</keyword>